<evidence type="ECO:0000313" key="1">
    <source>
        <dbReference type="EMBL" id="PPS04224.1"/>
    </source>
</evidence>
<protein>
    <submittedName>
        <fullName evidence="1">Uncharacterized protein</fullName>
    </submittedName>
</protein>
<reference evidence="1 2" key="1">
    <citation type="submission" date="2015-01" db="EMBL/GenBank/DDBJ databases">
        <title>Genome of allotetraploid Gossypium barbadense reveals genomic plasticity and fiber elongation in cotton evolution.</title>
        <authorList>
            <person name="Chen X."/>
            <person name="Liu X."/>
            <person name="Zhao B."/>
            <person name="Zheng H."/>
            <person name="Hu Y."/>
            <person name="Lu G."/>
            <person name="Yang C."/>
            <person name="Chen J."/>
            <person name="Shan C."/>
            <person name="Zhang L."/>
            <person name="Zhou Y."/>
            <person name="Wang L."/>
            <person name="Guo W."/>
            <person name="Bai Y."/>
            <person name="Ruan J."/>
            <person name="Shangguan X."/>
            <person name="Mao Y."/>
            <person name="Jiang J."/>
            <person name="Zhu Y."/>
            <person name="Lei J."/>
            <person name="Kang H."/>
            <person name="Chen S."/>
            <person name="He X."/>
            <person name="Wang R."/>
            <person name="Wang Y."/>
            <person name="Chen J."/>
            <person name="Wang L."/>
            <person name="Yu S."/>
            <person name="Wang B."/>
            <person name="Wei J."/>
            <person name="Song S."/>
            <person name="Lu X."/>
            <person name="Gao Z."/>
            <person name="Gu W."/>
            <person name="Deng X."/>
            <person name="Ma D."/>
            <person name="Wang S."/>
            <person name="Liang W."/>
            <person name="Fang L."/>
            <person name="Cai C."/>
            <person name="Zhu X."/>
            <person name="Zhou B."/>
            <person name="Zhang Y."/>
            <person name="Chen Z."/>
            <person name="Xu S."/>
            <person name="Zhu R."/>
            <person name="Wang S."/>
            <person name="Zhang T."/>
            <person name="Zhao G."/>
        </authorList>
    </citation>
    <scope>NUCLEOTIDE SEQUENCE [LARGE SCALE GENOMIC DNA]</scope>
    <source>
        <strain evidence="2">cv. Xinhai21</strain>
        <tissue evidence="1">Leaf</tissue>
    </source>
</reference>
<evidence type="ECO:0000313" key="2">
    <source>
        <dbReference type="Proteomes" id="UP000239757"/>
    </source>
</evidence>
<accession>A0A2P5XLM6</accession>
<name>A0A2P5XLM6_GOSBA</name>
<proteinExistence type="predicted"/>
<gene>
    <name evidence="1" type="ORF">GOBAR_AA16435</name>
</gene>
<sequence length="69" mass="7529">MPVNTHSQANRYQKSCEDRVVDANLACHWIVVRQTAVMFGVPKASGQCFDGTSCEVTIDLTSIDEGQLG</sequence>
<dbReference type="EMBL" id="KZ664633">
    <property type="protein sequence ID" value="PPS04224.1"/>
    <property type="molecule type" value="Genomic_DNA"/>
</dbReference>
<organism evidence="1 2">
    <name type="scientific">Gossypium barbadense</name>
    <name type="common">Sea Island cotton</name>
    <name type="synonym">Hibiscus barbadensis</name>
    <dbReference type="NCBI Taxonomy" id="3634"/>
    <lineage>
        <taxon>Eukaryota</taxon>
        <taxon>Viridiplantae</taxon>
        <taxon>Streptophyta</taxon>
        <taxon>Embryophyta</taxon>
        <taxon>Tracheophyta</taxon>
        <taxon>Spermatophyta</taxon>
        <taxon>Magnoliopsida</taxon>
        <taxon>eudicotyledons</taxon>
        <taxon>Gunneridae</taxon>
        <taxon>Pentapetalae</taxon>
        <taxon>rosids</taxon>
        <taxon>malvids</taxon>
        <taxon>Malvales</taxon>
        <taxon>Malvaceae</taxon>
        <taxon>Malvoideae</taxon>
        <taxon>Gossypium</taxon>
    </lineage>
</organism>
<dbReference type="Proteomes" id="UP000239757">
    <property type="component" value="Unassembled WGS sequence"/>
</dbReference>
<dbReference type="AlphaFoldDB" id="A0A2P5XLM6"/>